<name>A0A562YEC0_9FLAO</name>
<keyword evidence="2 7" id="KW-0732">Signal</keyword>
<dbReference type="Pfam" id="PF18962">
    <property type="entry name" value="Por_Secre_tail"/>
    <property type="match status" value="1"/>
</dbReference>
<dbReference type="Pfam" id="PF01483">
    <property type="entry name" value="P_proprotein"/>
    <property type="match status" value="1"/>
</dbReference>
<dbReference type="AlphaFoldDB" id="A0A562YEC0"/>
<feature type="active site" description="Charge relay system" evidence="5">
    <location>
        <position position="163"/>
    </location>
</feature>
<feature type="chain" id="PRO_5022992849" evidence="7">
    <location>
        <begin position="25"/>
        <end position="1012"/>
    </location>
</feature>
<reference evidence="10 11" key="1">
    <citation type="submission" date="2019-07" db="EMBL/GenBank/DDBJ databases">
        <title>Seonamhaeicola sp. W255 draft genome.</title>
        <authorList>
            <person name="Zhang X.-Y."/>
            <person name="Zhang R."/>
            <person name="Zhong Y.-L."/>
            <person name="Du Z.-J."/>
        </authorList>
    </citation>
    <scope>NUCLEOTIDE SEQUENCE [LARGE SCALE GENOMIC DNA]</scope>
    <source>
        <strain evidence="10 11">W255</strain>
    </source>
</reference>
<evidence type="ECO:0000313" key="10">
    <source>
        <dbReference type="EMBL" id="TWO32869.1"/>
    </source>
</evidence>
<evidence type="ECO:0000256" key="6">
    <source>
        <dbReference type="SAM" id="MobiDB-lite"/>
    </source>
</evidence>
<protein>
    <submittedName>
        <fullName evidence="10">S8 family serine peptidase</fullName>
    </submittedName>
</protein>
<feature type="signal peptide" evidence="7">
    <location>
        <begin position="1"/>
        <end position="24"/>
    </location>
</feature>
<dbReference type="InterPro" id="IPR026444">
    <property type="entry name" value="Secre_tail"/>
</dbReference>
<dbReference type="InterPro" id="IPR034058">
    <property type="entry name" value="TagA/B/C/D_pept_dom"/>
</dbReference>
<comment type="caution">
    <text evidence="10">The sequence shown here is derived from an EMBL/GenBank/DDBJ whole genome shotgun (WGS) entry which is preliminary data.</text>
</comment>
<dbReference type="SUPFAM" id="SSF49785">
    <property type="entry name" value="Galactose-binding domain-like"/>
    <property type="match status" value="2"/>
</dbReference>
<dbReference type="CDD" id="cd04842">
    <property type="entry name" value="Peptidases_S8_Kp43_protease"/>
    <property type="match status" value="1"/>
</dbReference>
<dbReference type="Proteomes" id="UP000295814">
    <property type="component" value="Unassembled WGS sequence"/>
</dbReference>
<evidence type="ECO:0000259" key="9">
    <source>
        <dbReference type="PROSITE" id="PS51829"/>
    </source>
</evidence>
<dbReference type="Gene3D" id="3.40.50.200">
    <property type="entry name" value="Peptidase S8/S53 domain"/>
    <property type="match status" value="1"/>
</dbReference>
<dbReference type="RefSeq" id="WP_133355586.1">
    <property type="nucleotide sequence ID" value="NZ_SMZJ02000004.1"/>
</dbReference>
<feature type="active site" description="Charge relay system" evidence="5">
    <location>
        <position position="132"/>
    </location>
</feature>
<evidence type="ECO:0000256" key="2">
    <source>
        <dbReference type="ARBA" id="ARBA00022729"/>
    </source>
</evidence>
<dbReference type="InterPro" id="IPR023828">
    <property type="entry name" value="Peptidase_S8_Ser-AS"/>
</dbReference>
<evidence type="ECO:0000259" key="8">
    <source>
        <dbReference type="PROSITE" id="PS50853"/>
    </source>
</evidence>
<evidence type="ECO:0000256" key="4">
    <source>
        <dbReference type="ARBA" id="ARBA00022825"/>
    </source>
</evidence>
<dbReference type="GO" id="GO:0006508">
    <property type="term" value="P:proteolysis"/>
    <property type="evidence" value="ECO:0007669"/>
    <property type="project" value="UniProtKB-KW"/>
</dbReference>
<feature type="region of interest" description="Disordered" evidence="6">
    <location>
        <begin position="318"/>
        <end position="338"/>
    </location>
</feature>
<keyword evidence="4 5" id="KW-0720">Serine protease</keyword>
<dbReference type="EMBL" id="SMZJ02000004">
    <property type="protein sequence ID" value="TWO32869.1"/>
    <property type="molecule type" value="Genomic_DNA"/>
</dbReference>
<evidence type="ECO:0000256" key="5">
    <source>
        <dbReference type="PROSITE-ProRule" id="PRU01240"/>
    </source>
</evidence>
<dbReference type="PROSITE" id="PS51829">
    <property type="entry name" value="P_HOMO_B"/>
    <property type="match status" value="1"/>
</dbReference>
<evidence type="ECO:0000313" key="11">
    <source>
        <dbReference type="Proteomes" id="UP000295814"/>
    </source>
</evidence>
<sequence>MTKNYFHVKLIILLCLFLTSIGFSQTQKQIKQTTKNYNKEKLKKLETSFEKSFYSAYNDALKEAKRNNWPVKYKDGNTNYHLRKVLNGKPIYIKSDNANAAISTRTNYLHSGGDLGLNLEGQNMTVYLWEVDGIGLLTHEEYDGPGGTDRLSIGDDETTVDNHAAHVTGTLIAAGINPSVKGMAPQASAVGYNAINDLSEATEAALNNGMLLSNHSYGFDSADFVDDLSWYFGAYVQESKDWDDLMYNAPYYLAVFSAGNAGADDTSNSAPLGGNSSYDKLLGDKTSKNSLIVASGSDAVINVDGTLNAVTRSSFSSEGPTDDLRIKPDITGNGESLLSTGRAATPALRYSNNSGTSMSSPNVCGSLLLLQQHHNNVNGYYMKAATLKGLALHTADDMDAIGPDANSGWGLLNAKKAAETITENGFSSWISEETLTNTASFSIDVVSDGSSPLQASISWTDQGGTINPTGTVNNGIILNNDNTPALVNDLDIRITQASNTYMPWLLTAVDANAQGDNLVDPYERVDVNGASGVYTITVTHKGTLVGGAQNFSLIVTGLTSNFTFNTQTSDQIICTPNDAVYNFNYQQTGGGTTNFSLLDVPAGANSSILPNSLNANGTFDVTFSNLSNVSANNYEIKVVGDDGSETETKTIKLRVLHPDFTPYPQNLSFPVNGSMSMPTTFTLAWEENLNAESYLVEVSTDPAFSSILFSNTQTGLEYDLSGLTSNTMYYWRVRPSNQCNTGNYSQTYNFKVAEIDCTDNIFTATDFSDGIILETPGVTASAPVTVSTGGLRVDSVEASFVIEHTWVNDILIALESPTANGNKQVLLFESSCTIDNGGEGPNPGDGDNFDVTYSDSGSDLFCDDPVVPSISGTIKPLEKLSNFAGIAADGVWTLRIVDPNNNDGGQITAFSLNFCLYEENSLSNENSSFGDIAVWPNPTNGNINIKLNNLSSDNDIKVNIFDIQGRKIKNFSYKMNSSSLTKTLDLSNVTNGIYLLEIQQGNKKAVRKILVE</sequence>
<accession>A0A562YEC0</accession>
<evidence type="ECO:0000256" key="7">
    <source>
        <dbReference type="SAM" id="SignalP"/>
    </source>
</evidence>
<feature type="active site" description="Charge relay system" evidence="5">
    <location>
        <position position="357"/>
    </location>
</feature>
<feature type="domain" description="P/Homo B" evidence="9">
    <location>
        <begin position="751"/>
        <end position="922"/>
    </location>
</feature>
<organism evidence="10 11">
    <name type="scientific">Seonamhaeicola sediminis</name>
    <dbReference type="NCBI Taxonomy" id="2528206"/>
    <lineage>
        <taxon>Bacteria</taxon>
        <taxon>Pseudomonadati</taxon>
        <taxon>Bacteroidota</taxon>
        <taxon>Flavobacteriia</taxon>
        <taxon>Flavobacteriales</taxon>
        <taxon>Flavobacteriaceae</taxon>
    </lineage>
</organism>
<dbReference type="PROSITE" id="PS50853">
    <property type="entry name" value="FN3"/>
    <property type="match status" value="1"/>
</dbReference>
<dbReference type="InterPro" id="IPR000209">
    <property type="entry name" value="Peptidase_S8/S53_dom"/>
</dbReference>
<dbReference type="InterPro" id="IPR008979">
    <property type="entry name" value="Galactose-bd-like_sf"/>
</dbReference>
<dbReference type="InterPro" id="IPR002884">
    <property type="entry name" value="P_dom"/>
</dbReference>
<gene>
    <name evidence="10" type="ORF">E1J38_008395</name>
</gene>
<keyword evidence="1 5" id="KW-0645">Protease</keyword>
<dbReference type="SUPFAM" id="SSF52743">
    <property type="entry name" value="Subtilisin-like"/>
    <property type="match status" value="1"/>
</dbReference>
<keyword evidence="11" id="KW-1185">Reference proteome</keyword>
<keyword evidence="3 5" id="KW-0378">Hydrolase</keyword>
<dbReference type="SUPFAM" id="SSF49265">
    <property type="entry name" value="Fibronectin type III"/>
    <property type="match status" value="1"/>
</dbReference>
<evidence type="ECO:0000256" key="1">
    <source>
        <dbReference type="ARBA" id="ARBA00022670"/>
    </source>
</evidence>
<dbReference type="Pfam" id="PF00082">
    <property type="entry name" value="Peptidase_S8"/>
    <property type="match status" value="1"/>
</dbReference>
<dbReference type="InterPro" id="IPR036852">
    <property type="entry name" value="Peptidase_S8/S53_dom_sf"/>
</dbReference>
<evidence type="ECO:0000256" key="3">
    <source>
        <dbReference type="ARBA" id="ARBA00022801"/>
    </source>
</evidence>
<feature type="domain" description="Fibronectin type-III" evidence="8">
    <location>
        <begin position="663"/>
        <end position="755"/>
    </location>
</feature>
<dbReference type="NCBIfam" id="TIGR04183">
    <property type="entry name" value="Por_Secre_tail"/>
    <property type="match status" value="1"/>
</dbReference>
<dbReference type="PROSITE" id="PS00138">
    <property type="entry name" value="SUBTILASE_SER"/>
    <property type="match status" value="1"/>
</dbReference>
<dbReference type="InterPro" id="IPR036116">
    <property type="entry name" value="FN3_sf"/>
</dbReference>
<dbReference type="OrthoDB" id="9792152at2"/>
<dbReference type="CDD" id="cd00063">
    <property type="entry name" value="FN3"/>
    <property type="match status" value="1"/>
</dbReference>
<dbReference type="Gene3D" id="2.60.40.10">
    <property type="entry name" value="Immunoglobulins"/>
    <property type="match status" value="1"/>
</dbReference>
<dbReference type="PROSITE" id="PS51892">
    <property type="entry name" value="SUBTILASE"/>
    <property type="match status" value="1"/>
</dbReference>
<dbReference type="InterPro" id="IPR013783">
    <property type="entry name" value="Ig-like_fold"/>
</dbReference>
<dbReference type="Gene3D" id="2.60.120.380">
    <property type="match status" value="1"/>
</dbReference>
<proteinExistence type="inferred from homology"/>
<comment type="similarity">
    <text evidence="5">Belongs to the peptidase S8 family.</text>
</comment>
<dbReference type="Gene3D" id="2.60.120.260">
    <property type="entry name" value="Galactose-binding domain-like"/>
    <property type="match status" value="1"/>
</dbReference>
<dbReference type="GO" id="GO:0004252">
    <property type="term" value="F:serine-type endopeptidase activity"/>
    <property type="evidence" value="ECO:0007669"/>
    <property type="project" value="UniProtKB-UniRule"/>
</dbReference>
<dbReference type="InterPro" id="IPR003961">
    <property type="entry name" value="FN3_dom"/>
</dbReference>